<sequence length="94" mass="10332">MNARQKTLTAILNRIPGNDSASQRARLMAAMQETGHVTTHEAMRILDCYDPRPRIFELRGAGHAITTATRIEQTESGVPHRIGVYFLNASKGAA</sequence>
<dbReference type="EMBL" id="QJSQ01000008">
    <property type="protein sequence ID" value="PYE23144.1"/>
    <property type="molecule type" value="Genomic_DNA"/>
</dbReference>
<gene>
    <name evidence="2" type="ORF">C7410_10841</name>
</gene>
<organism evidence="2 3">
    <name type="scientific">Paraburkholderia silvatlantica</name>
    <dbReference type="NCBI Taxonomy" id="321895"/>
    <lineage>
        <taxon>Bacteria</taxon>
        <taxon>Pseudomonadati</taxon>
        <taxon>Pseudomonadota</taxon>
        <taxon>Betaproteobacteria</taxon>
        <taxon>Burkholderiales</taxon>
        <taxon>Burkholderiaceae</taxon>
        <taxon>Paraburkholderia</taxon>
    </lineage>
</organism>
<name>A0A2V4TX03_9BURK</name>
<reference evidence="2 3" key="1">
    <citation type="submission" date="2018-06" db="EMBL/GenBank/DDBJ databases">
        <title>Genomic Encyclopedia of Type Strains, Phase IV (KMG-V): Genome sequencing to study the core and pangenomes of soil and plant-associated prokaryotes.</title>
        <authorList>
            <person name="Whitman W."/>
        </authorList>
    </citation>
    <scope>NUCLEOTIDE SEQUENCE [LARGE SCALE GENOMIC DNA]</scope>
    <source>
        <strain evidence="2 3">SRCL-318</strain>
    </source>
</reference>
<comment type="caution">
    <text evidence="2">The sequence shown here is derived from an EMBL/GenBank/DDBJ whole genome shotgun (WGS) entry which is preliminary data.</text>
</comment>
<dbReference type="OrthoDB" id="5460933at2"/>
<feature type="domain" description="Winged helix-turn-helix" evidence="1">
    <location>
        <begin position="22"/>
        <end position="89"/>
    </location>
</feature>
<protein>
    <submittedName>
        <fullName evidence="2">Helix-turn-helix protein</fullName>
    </submittedName>
</protein>
<dbReference type="InterPro" id="IPR055245">
    <property type="entry name" value="HTH_proteobacteria"/>
</dbReference>
<dbReference type="Proteomes" id="UP000247772">
    <property type="component" value="Unassembled WGS sequence"/>
</dbReference>
<evidence type="ECO:0000313" key="3">
    <source>
        <dbReference type="Proteomes" id="UP000247772"/>
    </source>
</evidence>
<dbReference type="RefSeq" id="WP_110855096.1">
    <property type="nucleotide sequence ID" value="NZ_QJSQ01000008.1"/>
</dbReference>
<evidence type="ECO:0000313" key="2">
    <source>
        <dbReference type="EMBL" id="PYE23144.1"/>
    </source>
</evidence>
<proteinExistence type="predicted"/>
<accession>A0A2V4TX03</accession>
<dbReference type="Pfam" id="PF14090">
    <property type="entry name" value="HTH_39"/>
    <property type="match status" value="1"/>
</dbReference>
<evidence type="ECO:0000259" key="1">
    <source>
        <dbReference type="Pfam" id="PF14090"/>
    </source>
</evidence>
<dbReference type="AlphaFoldDB" id="A0A2V4TX03"/>